<dbReference type="AlphaFoldDB" id="W6YM32"/>
<accession>W6YM32</accession>
<dbReference type="KEGG" id="bor:COCMIDRAFT_109226"/>
<proteinExistence type="predicted"/>
<dbReference type="EMBL" id="KI964179">
    <property type="protein sequence ID" value="EUC40287.1"/>
    <property type="molecule type" value="Genomic_DNA"/>
</dbReference>
<dbReference type="RefSeq" id="XP_007693201.1">
    <property type="nucleotide sequence ID" value="XM_007695011.1"/>
</dbReference>
<evidence type="ECO:0000313" key="1">
    <source>
        <dbReference type="EMBL" id="EUC40287.1"/>
    </source>
</evidence>
<organism evidence="1 2">
    <name type="scientific">Bipolaris oryzae ATCC 44560</name>
    <dbReference type="NCBI Taxonomy" id="930090"/>
    <lineage>
        <taxon>Eukaryota</taxon>
        <taxon>Fungi</taxon>
        <taxon>Dikarya</taxon>
        <taxon>Ascomycota</taxon>
        <taxon>Pezizomycotina</taxon>
        <taxon>Dothideomycetes</taxon>
        <taxon>Pleosporomycetidae</taxon>
        <taxon>Pleosporales</taxon>
        <taxon>Pleosporineae</taxon>
        <taxon>Pleosporaceae</taxon>
        <taxon>Bipolaris</taxon>
    </lineage>
</organism>
<evidence type="ECO:0000313" key="2">
    <source>
        <dbReference type="Proteomes" id="UP000054032"/>
    </source>
</evidence>
<gene>
    <name evidence="1" type="ORF">COCMIDRAFT_109226</name>
</gene>
<reference evidence="1 2" key="1">
    <citation type="journal article" date="2013" name="PLoS Genet.">
        <title>Comparative genome structure, secondary metabolite, and effector coding capacity across Cochliobolus pathogens.</title>
        <authorList>
            <person name="Condon B.J."/>
            <person name="Leng Y."/>
            <person name="Wu D."/>
            <person name="Bushley K.E."/>
            <person name="Ohm R.A."/>
            <person name="Otillar R."/>
            <person name="Martin J."/>
            <person name="Schackwitz W."/>
            <person name="Grimwood J."/>
            <person name="MohdZainudin N."/>
            <person name="Xue C."/>
            <person name="Wang R."/>
            <person name="Manning V.A."/>
            <person name="Dhillon B."/>
            <person name="Tu Z.J."/>
            <person name="Steffenson B.J."/>
            <person name="Salamov A."/>
            <person name="Sun H."/>
            <person name="Lowry S."/>
            <person name="LaButti K."/>
            <person name="Han J."/>
            <person name="Copeland A."/>
            <person name="Lindquist E."/>
            <person name="Barry K."/>
            <person name="Schmutz J."/>
            <person name="Baker S.E."/>
            <person name="Ciuffetti L.M."/>
            <person name="Grigoriev I.V."/>
            <person name="Zhong S."/>
            <person name="Turgeon B.G."/>
        </authorList>
    </citation>
    <scope>NUCLEOTIDE SEQUENCE [LARGE SCALE GENOMIC DNA]</scope>
    <source>
        <strain evidence="1 2">ATCC 44560</strain>
    </source>
</reference>
<name>W6YM32_COCMI</name>
<dbReference type="OrthoDB" id="10374159at2759"/>
<dbReference type="Proteomes" id="UP000054032">
    <property type="component" value="Unassembled WGS sequence"/>
</dbReference>
<keyword evidence="2" id="KW-1185">Reference proteome</keyword>
<dbReference type="HOGENOM" id="CLU_2222770_0_0_1"/>
<protein>
    <submittedName>
        <fullName evidence="1">Uncharacterized protein</fullName>
    </submittedName>
</protein>
<sequence length="106" mass="12185">MFRQQRKEDDIEFIPTTAANLLGTRLDDTPLPFMILKHTPQIINVPWSFAFFLPQPTMFCDQASNSGAARKGPFPYKHHLVQNHAKLFRVLTSRLQNFPDAVEKTS</sequence>
<dbReference type="GeneID" id="19119390"/>